<reference evidence="2" key="1">
    <citation type="journal article" date="2010" name="Genome Res.">
        <title>Population genomic sequencing of Coccidioides fungi reveals recent hybridization and transposon control.</title>
        <authorList>
            <person name="Neafsey D.E."/>
            <person name="Barker B.M."/>
            <person name="Sharpton T.J."/>
            <person name="Stajich J.E."/>
            <person name="Park D.J."/>
            <person name="Whiston E."/>
            <person name="Hung C.-Y."/>
            <person name="McMahan C."/>
            <person name="White J."/>
            <person name="Sykes S."/>
            <person name="Heiman D."/>
            <person name="Young S."/>
            <person name="Zeng Q."/>
            <person name="Abouelleil A."/>
            <person name="Aftuck L."/>
            <person name="Bessette D."/>
            <person name="Brown A."/>
            <person name="FitzGerald M."/>
            <person name="Lui A."/>
            <person name="Macdonald J.P."/>
            <person name="Priest M."/>
            <person name="Orbach M.J."/>
            <person name="Galgiani J.N."/>
            <person name="Kirkland T.N."/>
            <person name="Cole G.T."/>
            <person name="Birren B.W."/>
            <person name="Henn M.R."/>
            <person name="Taylor J.W."/>
            <person name="Rounsley S.D."/>
        </authorList>
    </citation>
    <scope>NUCLEOTIDE SEQUENCE [LARGE SCALE GENOMIC DNA]</scope>
    <source>
        <strain evidence="2">RMSCC 757 / Silveira</strain>
    </source>
</reference>
<keyword evidence="2" id="KW-1185">Reference proteome</keyword>
<name>E9DG05_COCPS</name>
<proteinExistence type="predicted"/>
<reference evidence="2" key="2">
    <citation type="submission" date="2010-03" db="EMBL/GenBank/DDBJ databases">
        <title>The genome sequence of Coccidioides posadasii strain Silveira.</title>
        <authorList>
            <consortium name="The Broad Institute Genome Sequencing Center for Infectious Disease"/>
            <person name="Neafsey D."/>
            <person name="Orbach M."/>
            <person name="Henn M.R."/>
            <person name="Cole G.T."/>
            <person name="Galgiani J."/>
            <person name="Gardner M.J."/>
            <person name="Kirkland T.N."/>
            <person name="Taylor J.W."/>
            <person name="Young S.K."/>
            <person name="Zeng Q."/>
            <person name="Koehrsen M."/>
            <person name="Alvarado L."/>
            <person name="Berlin A."/>
            <person name="Borenstein D."/>
            <person name="Chapman S.B."/>
            <person name="Chen Z."/>
            <person name="Engels R."/>
            <person name="Freedman E."/>
            <person name="Gellesch M."/>
            <person name="Goldberg J."/>
            <person name="Griggs A."/>
            <person name="Gujja S."/>
            <person name="Heilman E."/>
            <person name="Heiman D."/>
            <person name="Howarth C."/>
            <person name="Jen D."/>
            <person name="Larson L."/>
            <person name="Mehta T."/>
            <person name="Neiman D."/>
            <person name="Park D."/>
            <person name="Pearson M."/>
            <person name="Richards J."/>
            <person name="Roberts A."/>
            <person name="Saif S."/>
            <person name="Shea T."/>
            <person name="Shenoy N."/>
            <person name="Sisk P."/>
            <person name="Stolte C."/>
            <person name="Sykes S."/>
            <person name="Walk T."/>
            <person name="White J."/>
            <person name="Yandava C."/>
            <person name="Haas B."/>
            <person name="Nusbaum C."/>
            <person name="Birren B."/>
        </authorList>
    </citation>
    <scope>NUCLEOTIDE SEQUENCE [LARGE SCALE GENOMIC DNA]</scope>
    <source>
        <strain evidence="2">RMSCC 757 / Silveira</strain>
    </source>
</reference>
<accession>E9DG05</accession>
<evidence type="ECO:0000313" key="2">
    <source>
        <dbReference type="Proteomes" id="UP000002497"/>
    </source>
</evidence>
<evidence type="ECO:0000313" key="1">
    <source>
        <dbReference type="EMBL" id="EFW14747.1"/>
    </source>
</evidence>
<sequence>MARQSYNMNDTILLLELKHLYKTGFMVKCADEIIADYEEQVLITEVKSNRYCTICIVLSNAQENLTEFWPIRIYKYTLAMLQNQQDAMITRRLDEIPTRIKEIIIMIDILHQLLK</sequence>
<protein>
    <submittedName>
        <fullName evidence="1">Uncharacterized protein</fullName>
    </submittedName>
</protein>
<dbReference type="EMBL" id="GL636504">
    <property type="protein sequence ID" value="EFW14747.1"/>
    <property type="molecule type" value="Genomic_DNA"/>
</dbReference>
<dbReference type="Proteomes" id="UP000002497">
    <property type="component" value="Unassembled WGS sequence"/>
</dbReference>
<dbReference type="AlphaFoldDB" id="E9DG05"/>
<dbReference type="VEuPathDB" id="FungiDB:CPSG_08754"/>
<dbReference type="HOGENOM" id="CLU_2108797_0_0_1"/>
<gene>
    <name evidence="1" type="ORF">CPSG_08754</name>
</gene>
<organism evidence="2">
    <name type="scientific">Coccidioides posadasii (strain RMSCC 757 / Silveira)</name>
    <name type="common">Valley fever fungus</name>
    <dbReference type="NCBI Taxonomy" id="443226"/>
    <lineage>
        <taxon>Eukaryota</taxon>
        <taxon>Fungi</taxon>
        <taxon>Dikarya</taxon>
        <taxon>Ascomycota</taxon>
        <taxon>Pezizomycotina</taxon>
        <taxon>Eurotiomycetes</taxon>
        <taxon>Eurotiomycetidae</taxon>
        <taxon>Onygenales</taxon>
        <taxon>Onygenaceae</taxon>
        <taxon>Coccidioides</taxon>
    </lineage>
</organism>